<dbReference type="Pfam" id="PF05686">
    <property type="entry name" value="Glyco_transf_90"/>
    <property type="match status" value="5"/>
</dbReference>
<feature type="transmembrane region" description="Helical" evidence="2">
    <location>
        <begin position="918"/>
        <end position="939"/>
    </location>
</feature>
<proteinExistence type="predicted"/>
<evidence type="ECO:0000256" key="1">
    <source>
        <dbReference type="SAM" id="Coils"/>
    </source>
</evidence>
<organism evidence="4 5">
    <name type="scientific">Oldenlandia corymbosa var. corymbosa</name>
    <dbReference type="NCBI Taxonomy" id="529605"/>
    <lineage>
        <taxon>Eukaryota</taxon>
        <taxon>Viridiplantae</taxon>
        <taxon>Streptophyta</taxon>
        <taxon>Embryophyta</taxon>
        <taxon>Tracheophyta</taxon>
        <taxon>Spermatophyta</taxon>
        <taxon>Magnoliopsida</taxon>
        <taxon>eudicotyledons</taxon>
        <taxon>Gunneridae</taxon>
        <taxon>Pentapetalae</taxon>
        <taxon>asterids</taxon>
        <taxon>lamiids</taxon>
        <taxon>Gentianales</taxon>
        <taxon>Rubiaceae</taxon>
        <taxon>Rubioideae</taxon>
        <taxon>Spermacoceae</taxon>
        <taxon>Hedyotis-Oldenlandia complex</taxon>
        <taxon>Oldenlandia</taxon>
    </lineage>
</organism>
<keyword evidence="1" id="KW-0175">Coiled coil</keyword>
<keyword evidence="2" id="KW-0812">Transmembrane</keyword>
<feature type="domain" description="Glycosyl transferase CAP10" evidence="3">
    <location>
        <begin position="1644"/>
        <end position="1801"/>
    </location>
</feature>
<feature type="domain" description="Glycosyl transferase CAP10" evidence="3">
    <location>
        <begin position="2047"/>
        <end position="2297"/>
    </location>
</feature>
<dbReference type="InterPro" id="IPR006598">
    <property type="entry name" value="CAP10"/>
</dbReference>
<keyword evidence="2" id="KW-0472">Membrane</keyword>
<feature type="domain" description="Glycosyl transferase CAP10" evidence="3">
    <location>
        <begin position="546"/>
        <end position="795"/>
    </location>
</feature>
<sequence length="2325" mass="269303">MKNVRRPKGKKRSQEQAQEFIYYNWRSWLPLSLFLLFFLGLYIYSRFAGPLGLTNSANVKSTAAWCPSYFRWIHEDLNPWKDTGITPEMVKTAQEDADFRLVIVNGTAYGEVYSESRSEKANLTLWGIVNLLRRYPGQVPDLDLMFYTGVRPVIKKELYTGPGKEAPPPLFTYAGDDASLDIVFPDWSFWGWPNRNIKPWEEMLKKLEEGNRRSKWVDRDRHAYWIGALSSAERMDLAKCNVSDQHDWSARIFSVDWNEEKKQGFKHSEFESQCTHRYNIYMEGVGWSADEKYILGCDSVALGVKPRFYAFYSRNLMPLQHYWPINPDDKCRSITYAVEWGNARMDEKISLMKNPALNAIAYCHSRPSLALSFLFVLCTIVFAYYYAWFFQFSNNNQLGNFTQLLSGVRFYKSDVNEDSNVKPTSNQPEFPLICTVGNVTVRTCPASYYPARFPAAQVDHNLDPASQPMCPDYFRWIHEDLMPWRETGITLDMVEMAKKRNPKRAHFRLVIVNGTAYVETLRRSFQTRDKFTQWSILQMLRRYPGKIPDLDLVFNCEDKPAIIKEFYPSKDARAPPPLFGYDRDDASLDIVFPDWSFWGWPEINIKPWETLKRDLKEGNEESQWVEREPYAYWKGTAKLAPSRMDLLRCNASEKQEWNARIYDQDWKSETKSGFKASNLASQCTHRYKIYIEGIGWSVSEKYILACDSVTLLVKPRYYDFFSRGLIPLQHYWPIRVKDKCKAIKHAVDWGNSHPEEAQAMGRAASKFIQEELQMEYIYDYMFHLLTEYAKLLKYKPTVPPNAVELCSEAMFCTARGLMKDFFMDTVVMGPSDTEPCKLPPPFDAGTLLSVLERNENAIEQVEDWENQYWDSQKRGAATAQRERNNSLSFENSQMSQKQITDHSKVRDANGILYRHWRFTISMVFLLNVCLAVFMSIQLLSSNSISGSICSSKSILAGITFSKNPLRPWKKKSYNNANQIDYSLNCPATGANATAITCPASYLPSNFLTQDHNEEDEAAKDQNQPTCPEYFRYIHEDLSPWRESGITLAMVEAALKKIVHFRLTIVNGTAYVETYRKTLFQTREFYTQWGVLQLLRLYPGKIPDLDLIFYAGDRPSVGIHRGAPPLFGYDGDYYTMDIAFPDWSFWGWPEIRIRGWEYLSKELKEGNERRRWVDRERRAYWKGNEKMSESRRELLKCNVTEKQDWNAMIYTQDWKSESREGFKNSRLSDQCKHRYKIYIEGIGWSVSQKYILACDAVTLLVTPRYYDFFTRSLMPLQHYWPIRVEDKCRSIKYAVDWGNSHPQEAQAIGKAASDFIQENLQMKYIYDYMFHLLTSYAKLLRYKPSIPPNAVKICPESLACPADEMVRQYMKDSAVKSPSDVPPCTMPPPYDPPTLRSIMAKKENTLKQVEEWEKLYWDAHKSYRSVESPASHRKEGEEMKIGEWVESFGEAVSGFTDKIRFPTWVAMNWSLGRCSSMALLLLFFITLSVAAFFSTRLPDSSGSFNSSILGNNSLKSLFAGFISPNYPPKSQQFPLNCWAANLTKSCPSSYYPSNYTTRKRPNQSPLQQPKCPEYFRWIHEDFWPWRETGITAEMVEVAKALESAKFRLVVVNGTAYLKTYRRAFQTRDVFTQWGILQLLRLYPGQIPDLDLVFGGGDRPTVPRDTYPDPNVKAPPPLFSYDGDASTADIVFPDWSFWGWPEINIKPWETLLKELKEGNEQSNWTDREPYAYWKGNPNVSPNRMDLVKCNVSDTQDWKARIYAQAQGIGKGASKFIQEELRMSDVYDYMFHLLTEYSKLLTYKPVVPSGAVELCSESMVCAAEIKERPEKSIAMRIHERVENTVNAVSEAYRNFSDRIWFPAWSGGSKNGGNLGRYSSLALLFLILLSVGVFFSARFMDSSITITDSIAGNNSLKSLFSGPKSLKYPPVELDKSKAQFPLNCWAGNVTKQCPSTYYPAHYTARNQNESPEKQPQCPEYFRWIHEELWPWRETGVTGDMVTAAAALGSADFRLVIVNGTAYLQTFKRSFQTRDIFTQWGILQLLRLYPGEIPDLDLVFNCGDHPSVPKETYRKPNAQSPPPQFSYDADDTTTDIVFPDWSFWGWPEVNIKPWERLSKEIKEGNKETEWKKREPQAFWKGNPYVSPNRVDLLKCNVSGKQDWNARIYTQDWVREIQQGFKSSNLATQCKHRYKIYIEGRAWSVSEKYILACDSPTLLVNPRYYHFLSRNLMPLEHYWPIRSDDNKCRSIKFAVEWGNKHQREAQGIGRAASKFIQEELQMKYIYDYMFHLLTAYAKLLTYKPVVPPGAVQLCSESMACAAEVQQQLGSN</sequence>
<reference evidence="4" key="1">
    <citation type="submission" date="2023-03" db="EMBL/GenBank/DDBJ databases">
        <authorList>
            <person name="Julca I."/>
        </authorList>
    </citation>
    <scope>NUCLEOTIDE SEQUENCE</scope>
</reference>
<feature type="transmembrane region" description="Helical" evidence="2">
    <location>
        <begin position="21"/>
        <end position="44"/>
    </location>
</feature>
<dbReference type="Proteomes" id="UP001161247">
    <property type="component" value="Chromosome 1"/>
</dbReference>
<dbReference type="PANTHER" id="PTHR12203">
    <property type="entry name" value="KDEL LYS-ASP-GLU-LEU CONTAINING - RELATED"/>
    <property type="match status" value="1"/>
</dbReference>
<protein>
    <submittedName>
        <fullName evidence="4">OLC1v1027413C1</fullName>
    </submittedName>
</protein>
<feature type="transmembrane region" description="Helical" evidence="2">
    <location>
        <begin position="369"/>
        <end position="388"/>
    </location>
</feature>
<name>A0AAV1CAM3_OLDCO</name>
<dbReference type="InterPro" id="IPR051091">
    <property type="entry name" value="O-Glucosyltr/Glycosyltrsf_90"/>
</dbReference>
<feature type="domain" description="Glycosyl transferase CAP10" evidence="3">
    <location>
        <begin position="138"/>
        <end position="374"/>
    </location>
</feature>
<keyword evidence="5" id="KW-1185">Reference proteome</keyword>
<evidence type="ECO:0000313" key="5">
    <source>
        <dbReference type="Proteomes" id="UP001161247"/>
    </source>
</evidence>
<feature type="coiled-coil region" evidence="1">
    <location>
        <begin position="847"/>
        <end position="874"/>
    </location>
</feature>
<dbReference type="SMART" id="SM00672">
    <property type="entry name" value="CAP10"/>
    <property type="match status" value="5"/>
</dbReference>
<evidence type="ECO:0000313" key="4">
    <source>
        <dbReference type="EMBL" id="CAI9092223.1"/>
    </source>
</evidence>
<feature type="domain" description="Glycosyl transferase CAP10" evidence="3">
    <location>
        <begin position="1100"/>
        <end position="1342"/>
    </location>
</feature>
<accession>A0AAV1CAM3</accession>
<dbReference type="PANTHER" id="PTHR12203:SF99">
    <property type="entry name" value="OS04G0534100 PROTEIN"/>
    <property type="match status" value="1"/>
</dbReference>
<evidence type="ECO:0000256" key="2">
    <source>
        <dbReference type="SAM" id="Phobius"/>
    </source>
</evidence>
<evidence type="ECO:0000259" key="3">
    <source>
        <dbReference type="SMART" id="SM00672"/>
    </source>
</evidence>
<gene>
    <name evidence="4" type="ORF">OLC1_LOCUS3946</name>
</gene>
<keyword evidence="2" id="KW-1133">Transmembrane helix</keyword>
<dbReference type="EMBL" id="OX459118">
    <property type="protein sequence ID" value="CAI9092223.1"/>
    <property type="molecule type" value="Genomic_DNA"/>
</dbReference>